<dbReference type="Gene3D" id="3.40.47.10">
    <property type="match status" value="1"/>
</dbReference>
<evidence type="ECO:0000313" key="13">
    <source>
        <dbReference type="Proteomes" id="UP000694844"/>
    </source>
</evidence>
<name>A0A8B8CUY9_CRAVI</name>
<feature type="domain" description="Hydroxymethylglutaryl-coenzyme A synthase N-terminal" evidence="11">
    <location>
        <begin position="10"/>
        <end position="183"/>
    </location>
</feature>
<dbReference type="UniPathway" id="UPA00058">
    <property type="reaction ID" value="UER00102"/>
</dbReference>
<dbReference type="RefSeq" id="XP_022319490.1">
    <property type="nucleotide sequence ID" value="XM_022463782.1"/>
</dbReference>
<evidence type="ECO:0000259" key="12">
    <source>
        <dbReference type="Pfam" id="PF08540"/>
    </source>
</evidence>
<keyword evidence="10" id="KW-1207">Sterol metabolism</keyword>
<keyword evidence="10" id="KW-0753">Steroid metabolism</keyword>
<dbReference type="PANTHER" id="PTHR43323:SF2">
    <property type="entry name" value="HYDROXYMETHYLGLUTARYL-COA SYNTHASE"/>
    <property type="match status" value="1"/>
</dbReference>
<comment type="pathway">
    <text evidence="1 10">Metabolic intermediate biosynthesis; (R)-mevalonate biosynthesis; (R)-mevalonate from acetyl-CoA: step 2/3.</text>
</comment>
<feature type="binding site" evidence="9">
    <location>
        <position position="268"/>
    </location>
    <ligand>
        <name>CoA</name>
        <dbReference type="ChEBI" id="CHEBI:57287"/>
    </ligand>
</feature>
<keyword evidence="4 10" id="KW-0808">Transferase</keyword>
<feature type="binding site" evidence="9">
    <location>
        <position position="164"/>
    </location>
    <ligand>
        <name>CoA</name>
        <dbReference type="ChEBI" id="CHEBI:57287"/>
    </ligand>
</feature>
<dbReference type="SUPFAM" id="SSF53901">
    <property type="entry name" value="Thiolase-like"/>
    <property type="match status" value="2"/>
</dbReference>
<evidence type="ECO:0000256" key="4">
    <source>
        <dbReference type="ARBA" id="ARBA00022679"/>
    </source>
</evidence>
<dbReference type="KEGG" id="cvn:111122171"/>
<protein>
    <recommendedName>
        <fullName evidence="3 10">Hydroxymethylglutaryl-CoA synthase</fullName>
        <shortName evidence="10">HMG-CoA synthase</shortName>
        <ecNumber evidence="3 10">2.3.3.10</ecNumber>
    </recommendedName>
    <alternativeName>
        <fullName evidence="10">3-hydroxy-3-methylglutaryl coenzyme A synthase</fullName>
    </alternativeName>
</protein>
<dbReference type="GeneID" id="111122171"/>
<evidence type="ECO:0000256" key="10">
    <source>
        <dbReference type="RuleBase" id="RU364071"/>
    </source>
</evidence>
<comment type="function">
    <text evidence="10">Catalyzes the condensation of acetyl-CoA with acetoacetyl-CoA to form HMG-CoA.</text>
</comment>
<feature type="active site" description="Proton donor/acceptor" evidence="8">
    <location>
        <position position="259"/>
    </location>
</feature>
<feature type="binding site" evidence="9">
    <location>
        <position position="264"/>
    </location>
    <ligand>
        <name>CoA</name>
        <dbReference type="ChEBI" id="CHEBI:57287"/>
    </ligand>
</feature>
<dbReference type="GO" id="GO:0016126">
    <property type="term" value="P:sterol biosynthetic process"/>
    <property type="evidence" value="ECO:0007669"/>
    <property type="project" value="UniProtKB-KW"/>
</dbReference>
<evidence type="ECO:0000259" key="11">
    <source>
        <dbReference type="Pfam" id="PF01154"/>
    </source>
</evidence>
<evidence type="ECO:0000313" key="14">
    <source>
        <dbReference type="RefSeq" id="XP_022319490.1"/>
    </source>
</evidence>
<dbReference type="GO" id="GO:0010142">
    <property type="term" value="P:farnesyl diphosphate biosynthetic process, mevalonate pathway"/>
    <property type="evidence" value="ECO:0007669"/>
    <property type="project" value="InterPro"/>
</dbReference>
<feature type="active site" description="Proton donor/acceptor" evidence="8">
    <location>
        <position position="92"/>
    </location>
</feature>
<gene>
    <name evidence="14" type="primary">LOC111122171</name>
</gene>
<feature type="binding site" evidence="9">
    <location>
        <position position="218"/>
    </location>
    <ligand>
        <name>CoA</name>
        <dbReference type="ChEBI" id="CHEBI:57287"/>
    </ligand>
</feature>
<dbReference type="Pfam" id="PF01154">
    <property type="entry name" value="HMG_CoA_synt_N"/>
    <property type="match status" value="1"/>
</dbReference>
<dbReference type="InterPro" id="IPR013746">
    <property type="entry name" value="HMG_CoA_synt_C_dom"/>
</dbReference>
<proteinExistence type="inferred from homology"/>
<dbReference type="PANTHER" id="PTHR43323">
    <property type="entry name" value="3-HYDROXY-3-METHYLGLUTARYL COENZYME A SYNTHASE"/>
    <property type="match status" value="1"/>
</dbReference>
<keyword evidence="13" id="KW-1185">Reference proteome</keyword>
<sequence>MPGPSHHGRWPENVGIVAMEVYFPSQYVDQAELEKFDNASTGKYTIGLGQSKMGFCSDREDINSLCLTVVQKIIEKNNISYNDIGRLEVGTETIIDKSKSTKTVLMQLFESSGNHSVEGIDTTNACFGGTSALFNAINWIESSSWDGRYALVVAGDIAVYATGNARCTGGAGAVAILIGKDAPLVFDRGVRSIYMQHAYDFYKPHMDSEYPVVDGKLSVKCYLHALDKCYQNYTEKAIQIGIKGEGEGLIDSSDAFVFHSPYCKLVQKSFARIFLNDFLRESSPDFSGRYAGLESFRNLKLEDSYFDRDAEKALMAASNSLFTQKTKPSLLLASQVGNMYTPSVYGGLASYLLSASPSELLGHRIVLFSYGSGLASAMFSIKITNDSGPKFNRLLENLSNIRNNLESRVKVSPEEFDKVMKLREETHNKAPYTPVGSTEGLFPGTWFLTEVDSMYRRKYDRVPLIQIPNGNLQGTGDVK</sequence>
<dbReference type="OrthoDB" id="1269963at2759"/>
<dbReference type="GO" id="GO:0004421">
    <property type="term" value="F:hydroxymethylglutaryl-CoA synthase activity"/>
    <property type="evidence" value="ECO:0007669"/>
    <property type="project" value="UniProtKB-EC"/>
</dbReference>
<keyword evidence="6 10" id="KW-0756">Sterol biosynthesis</keyword>
<dbReference type="InterPro" id="IPR010122">
    <property type="entry name" value="HMG_CoA_synthase_euk"/>
</dbReference>
<evidence type="ECO:0000256" key="2">
    <source>
        <dbReference type="ARBA" id="ARBA00007061"/>
    </source>
</evidence>
<dbReference type="GO" id="GO:0006084">
    <property type="term" value="P:acetyl-CoA metabolic process"/>
    <property type="evidence" value="ECO:0007669"/>
    <property type="project" value="InterPro"/>
</dbReference>
<evidence type="ECO:0000256" key="1">
    <source>
        <dbReference type="ARBA" id="ARBA00005218"/>
    </source>
</evidence>
<keyword evidence="10" id="KW-0443">Lipid metabolism</keyword>
<comment type="similarity">
    <text evidence="2 10">Belongs to the thiolase-like superfamily. HMG-CoA synthase family.</text>
</comment>
<comment type="catalytic activity">
    <reaction evidence="7">
        <text>acetoacetyl-CoA + acetyl-CoA + H2O = (3S)-3-hydroxy-3-methylglutaryl-CoA + CoA + H(+)</text>
        <dbReference type="Rhea" id="RHEA:10188"/>
        <dbReference type="ChEBI" id="CHEBI:15377"/>
        <dbReference type="ChEBI" id="CHEBI:15378"/>
        <dbReference type="ChEBI" id="CHEBI:43074"/>
        <dbReference type="ChEBI" id="CHEBI:57286"/>
        <dbReference type="ChEBI" id="CHEBI:57287"/>
        <dbReference type="ChEBI" id="CHEBI:57288"/>
        <dbReference type="EC" id="2.3.3.10"/>
    </reaction>
    <physiologicalReaction direction="left-to-right" evidence="7">
        <dbReference type="Rhea" id="RHEA:10189"/>
    </physiologicalReaction>
</comment>
<reference evidence="14" key="1">
    <citation type="submission" date="2025-08" db="UniProtKB">
        <authorList>
            <consortium name="RefSeq"/>
        </authorList>
    </citation>
    <scope>IDENTIFICATION</scope>
    <source>
        <tissue evidence="14">Whole sample</tissue>
    </source>
</reference>
<dbReference type="Pfam" id="PF08540">
    <property type="entry name" value="HMG_CoA_synt_C"/>
    <property type="match status" value="1"/>
</dbReference>
<keyword evidence="10" id="KW-0444">Lipid biosynthesis</keyword>
<dbReference type="AlphaFoldDB" id="A0A8B8CUY9"/>
<evidence type="ECO:0000256" key="5">
    <source>
        <dbReference type="ARBA" id="ARBA00022955"/>
    </source>
</evidence>
<keyword evidence="5 10" id="KW-0752">Steroid biosynthesis</keyword>
<dbReference type="CDD" id="cd00827">
    <property type="entry name" value="init_cond_enzymes"/>
    <property type="match status" value="1"/>
</dbReference>
<evidence type="ECO:0000256" key="6">
    <source>
        <dbReference type="ARBA" id="ARBA00023011"/>
    </source>
</evidence>
<dbReference type="FunFam" id="3.40.47.10:FF:000008">
    <property type="entry name" value="3-hydroxy-3-methylglutaryl coenzyme A synthase"/>
    <property type="match status" value="1"/>
</dbReference>
<dbReference type="EC" id="2.3.3.10" evidence="3 10"/>
<feature type="domain" description="Hydroxymethylglutaryl-coenzyme A synthase C-terminal" evidence="12">
    <location>
        <begin position="184"/>
        <end position="461"/>
    </location>
</feature>
<organism evidence="13 14">
    <name type="scientific">Crassostrea virginica</name>
    <name type="common">Eastern oyster</name>
    <dbReference type="NCBI Taxonomy" id="6565"/>
    <lineage>
        <taxon>Eukaryota</taxon>
        <taxon>Metazoa</taxon>
        <taxon>Spiralia</taxon>
        <taxon>Lophotrochozoa</taxon>
        <taxon>Mollusca</taxon>
        <taxon>Bivalvia</taxon>
        <taxon>Autobranchia</taxon>
        <taxon>Pteriomorphia</taxon>
        <taxon>Ostreida</taxon>
        <taxon>Ostreoidea</taxon>
        <taxon>Ostreidae</taxon>
        <taxon>Crassostrea</taxon>
    </lineage>
</organism>
<dbReference type="Proteomes" id="UP000694844">
    <property type="component" value="Chromosome 2"/>
</dbReference>
<accession>A0A8B8CUY9</accession>
<evidence type="ECO:0000256" key="9">
    <source>
        <dbReference type="PIRSR" id="PIRSR610122-2"/>
    </source>
</evidence>
<evidence type="ECO:0000256" key="7">
    <source>
        <dbReference type="ARBA" id="ARBA00049887"/>
    </source>
</evidence>
<dbReference type="InterPro" id="IPR013528">
    <property type="entry name" value="HMG_CoA_synth_N"/>
</dbReference>
<dbReference type="InterPro" id="IPR016039">
    <property type="entry name" value="Thiolase-like"/>
</dbReference>
<dbReference type="NCBIfam" id="TIGR01833">
    <property type="entry name" value="HMG-CoA-S_euk"/>
    <property type="match status" value="1"/>
</dbReference>
<evidence type="ECO:0000256" key="3">
    <source>
        <dbReference type="ARBA" id="ARBA00012978"/>
    </source>
</evidence>
<evidence type="ECO:0000256" key="8">
    <source>
        <dbReference type="PIRSR" id="PIRSR610122-1"/>
    </source>
</evidence>
<feature type="active site" description="Acyl-thioester intermediate" evidence="8">
    <location>
        <position position="126"/>
    </location>
</feature>